<dbReference type="CDD" id="cd08050">
    <property type="entry name" value="TAF6C"/>
    <property type="match status" value="1"/>
</dbReference>
<dbReference type="Gene3D" id="1.25.40.770">
    <property type="entry name" value="TAF6, C-terminal HEAT repeat domain"/>
    <property type="match status" value="1"/>
</dbReference>
<name>F8MEC3_NEUT8</name>
<dbReference type="SUPFAM" id="SSF48371">
    <property type="entry name" value="ARM repeat"/>
    <property type="match status" value="1"/>
</dbReference>
<dbReference type="HOGENOM" id="CLU_021711_3_0_1"/>
<proteinExistence type="inferred from homology"/>
<dbReference type="InterPro" id="IPR011442">
    <property type="entry name" value="TAF6_C"/>
</dbReference>
<evidence type="ECO:0000256" key="2">
    <source>
        <dbReference type="ARBA" id="ARBA00007688"/>
    </source>
</evidence>
<dbReference type="OrthoDB" id="361039at2759"/>
<dbReference type="FunFam" id="1.25.40.770:FF:000003">
    <property type="entry name" value="Transcription initiation factor TFIID complex subunit"/>
    <property type="match status" value="1"/>
</dbReference>
<evidence type="ECO:0000313" key="10">
    <source>
        <dbReference type="EMBL" id="EGO61605.1"/>
    </source>
</evidence>
<feature type="region of interest" description="Disordered" evidence="8">
    <location>
        <begin position="55"/>
        <end position="75"/>
    </location>
</feature>
<dbReference type="GO" id="GO:0016251">
    <property type="term" value="F:RNA polymerase II general transcription initiation factor activity"/>
    <property type="evidence" value="ECO:0007669"/>
    <property type="project" value="InterPro"/>
</dbReference>
<gene>
    <name evidence="10" type="ORF">NEUTE1DRAFT_128140</name>
</gene>
<keyword evidence="11" id="KW-1185">Reference proteome</keyword>
<evidence type="ECO:0000313" key="11">
    <source>
        <dbReference type="Proteomes" id="UP000008065"/>
    </source>
</evidence>
<accession>F8MEC3</accession>
<dbReference type="PANTHER" id="PTHR10221">
    <property type="entry name" value="TRANSCRIPTION INITIATION FACTOR TFIID SUBUNIT 6"/>
    <property type="match status" value="1"/>
</dbReference>
<evidence type="ECO:0000256" key="5">
    <source>
        <dbReference type="ARBA" id="ARBA00023242"/>
    </source>
</evidence>
<keyword evidence="5" id="KW-0539">Nucleus</keyword>
<dbReference type="Gene3D" id="1.10.20.10">
    <property type="entry name" value="Histone, subunit A"/>
    <property type="match status" value="1"/>
</dbReference>
<evidence type="ECO:0000259" key="9">
    <source>
        <dbReference type="SMART" id="SM00803"/>
    </source>
</evidence>
<dbReference type="SUPFAM" id="SSF47113">
    <property type="entry name" value="Histone-fold"/>
    <property type="match status" value="1"/>
</dbReference>
<organism evidence="10 11">
    <name type="scientific">Neurospora tetrasperma (strain FGSC 2508 / ATCC MYA-4615 / P0657)</name>
    <dbReference type="NCBI Taxonomy" id="510951"/>
    <lineage>
        <taxon>Eukaryota</taxon>
        <taxon>Fungi</taxon>
        <taxon>Dikarya</taxon>
        <taxon>Ascomycota</taxon>
        <taxon>Pezizomycotina</taxon>
        <taxon>Sordariomycetes</taxon>
        <taxon>Sordariomycetidae</taxon>
        <taxon>Sordariales</taxon>
        <taxon>Sordariaceae</taxon>
        <taxon>Neurospora</taxon>
    </lineage>
</organism>
<comment type="subcellular location">
    <subcellularLocation>
        <location evidence="1">Nucleus</location>
    </subcellularLocation>
</comment>
<evidence type="ECO:0000256" key="6">
    <source>
        <dbReference type="ARBA" id="ARBA00076308"/>
    </source>
</evidence>
<evidence type="ECO:0000256" key="3">
    <source>
        <dbReference type="ARBA" id="ARBA00023015"/>
    </source>
</evidence>
<dbReference type="Pfam" id="PF07571">
    <property type="entry name" value="TAF6_C"/>
    <property type="match status" value="1"/>
</dbReference>
<dbReference type="GO" id="GO:0005669">
    <property type="term" value="C:transcription factor TFIID complex"/>
    <property type="evidence" value="ECO:0007669"/>
    <property type="project" value="InterPro"/>
</dbReference>
<dbReference type="FunFam" id="1.10.20.10:FF:000033">
    <property type="entry name" value="Transcription initiation factor TFIID complex subunit"/>
    <property type="match status" value="1"/>
</dbReference>
<dbReference type="GO" id="GO:0046695">
    <property type="term" value="C:SLIK (SAGA-like) complex"/>
    <property type="evidence" value="ECO:0007669"/>
    <property type="project" value="InterPro"/>
</dbReference>
<dbReference type="InterPro" id="IPR046344">
    <property type="entry name" value="TAF6_C_sf"/>
</dbReference>
<dbReference type="InterPro" id="IPR016024">
    <property type="entry name" value="ARM-type_fold"/>
</dbReference>
<dbReference type="GO" id="GO:0046982">
    <property type="term" value="F:protein heterodimerization activity"/>
    <property type="evidence" value="ECO:0007669"/>
    <property type="project" value="InterPro"/>
</dbReference>
<dbReference type="EMBL" id="GL891302">
    <property type="protein sequence ID" value="EGO61605.1"/>
    <property type="molecule type" value="Genomic_DNA"/>
</dbReference>
<dbReference type="AlphaFoldDB" id="F8MEC3"/>
<dbReference type="PANTHER" id="PTHR10221:SF9">
    <property type="entry name" value="TRANSCRIPTION INITIATION FACTOR TFIID SUBUNIT 6"/>
    <property type="match status" value="1"/>
</dbReference>
<dbReference type="VEuPathDB" id="FungiDB:NEUTE1DRAFT_128140"/>
<feature type="domain" description="TATA box binding protein associated factor (TAF) histone-like fold" evidence="9">
    <location>
        <begin position="80"/>
        <end position="142"/>
    </location>
</feature>
<dbReference type="GO" id="GO:0006325">
    <property type="term" value="P:chromatin organization"/>
    <property type="evidence" value="ECO:0007669"/>
    <property type="project" value="UniProtKB-ARBA"/>
</dbReference>
<dbReference type="SMART" id="SM00803">
    <property type="entry name" value="TAF"/>
    <property type="match status" value="1"/>
</dbReference>
<keyword evidence="4" id="KW-0804">Transcription</keyword>
<evidence type="ECO:0000256" key="7">
    <source>
        <dbReference type="ARBA" id="ARBA00093655"/>
    </source>
</evidence>
<dbReference type="InterPro" id="IPR009072">
    <property type="entry name" value="Histone-fold"/>
</dbReference>
<protein>
    <recommendedName>
        <fullName evidence="6">TBP-associated factor 6</fullName>
    </recommendedName>
    <alternativeName>
        <fullName evidence="7">Transcription initiation factor TFIID subunit 6</fullName>
    </alternativeName>
</protein>
<dbReference type="GO" id="GO:0003713">
    <property type="term" value="F:transcription coactivator activity"/>
    <property type="evidence" value="ECO:0007669"/>
    <property type="project" value="TreeGrafter"/>
</dbReference>
<dbReference type="Proteomes" id="UP000008065">
    <property type="component" value="Unassembled WGS sequence"/>
</dbReference>
<evidence type="ECO:0000256" key="4">
    <source>
        <dbReference type="ARBA" id="ARBA00023163"/>
    </source>
</evidence>
<feature type="compositionally biased region" description="Basic and acidic residues" evidence="8">
    <location>
        <begin position="55"/>
        <end position="64"/>
    </location>
</feature>
<comment type="similarity">
    <text evidence="2">Belongs to the TAF6 family.</text>
</comment>
<dbReference type="Pfam" id="PF02969">
    <property type="entry name" value="TAF"/>
    <property type="match status" value="1"/>
</dbReference>
<dbReference type="GeneID" id="20825184"/>
<dbReference type="GO" id="GO:0000124">
    <property type="term" value="C:SAGA complex"/>
    <property type="evidence" value="ECO:0007669"/>
    <property type="project" value="InterPro"/>
</dbReference>
<dbReference type="KEGG" id="nte:NEUTE1DRAFT128140"/>
<dbReference type="InterPro" id="IPR037796">
    <property type="entry name" value="TAF6"/>
</dbReference>
<reference evidence="11" key="1">
    <citation type="journal article" date="2011" name="Genetics">
        <title>Massive changes in genome architecture accompany the transition to self-fertility in the filamentous fungus Neurospora tetrasperma.</title>
        <authorList>
            <person name="Ellison C.E."/>
            <person name="Stajich J.E."/>
            <person name="Jacobson D.J."/>
            <person name="Natvig D.O."/>
            <person name="Lapidus A."/>
            <person name="Foster B."/>
            <person name="Aerts A."/>
            <person name="Riley R."/>
            <person name="Lindquist E.A."/>
            <person name="Grigoriev I.V."/>
            <person name="Taylor J.W."/>
        </authorList>
    </citation>
    <scope>NUCLEOTIDE SEQUENCE [LARGE SCALE GENOMIC DNA]</scope>
    <source>
        <strain evidence="11">FGSC 2508 / P0657</strain>
    </source>
</reference>
<dbReference type="InterPro" id="IPR004823">
    <property type="entry name" value="TAF_TATA-bd_Histone-like_dom"/>
</dbReference>
<dbReference type="GO" id="GO:0051123">
    <property type="term" value="P:RNA polymerase II preinitiation complex assembly"/>
    <property type="evidence" value="ECO:0007669"/>
    <property type="project" value="TreeGrafter"/>
</dbReference>
<evidence type="ECO:0000256" key="1">
    <source>
        <dbReference type="ARBA" id="ARBA00004123"/>
    </source>
</evidence>
<dbReference type="RefSeq" id="XP_009848619.1">
    <property type="nucleotide sequence ID" value="XM_009850317.1"/>
</dbReference>
<keyword evidence="3" id="KW-0805">Transcription regulation</keyword>
<evidence type="ECO:0000256" key="8">
    <source>
        <dbReference type="SAM" id="MobiDB-lite"/>
    </source>
</evidence>
<sequence length="536" mass="59228">MVIGNSRWEGPDILSVGRRLGVPNQVYVFLHLPGLELNFHPRDLDRRFADHHSAPDFTNKHYHTEPTNSRAMAGEGPKLLWNPENVKDVAESIGINLTEEPLRVLTQDVEYRIGQVVVEALRFMRAANRTTLTVQDVSQALRVLDVEPLYGYDSTRPLRYGEASIGPGQPLFYIEDEEVDFEKVINAPLPKVPRDMSFTAHWLAIDGVQPSIPQNPTTAETSSKDLLPKGPGANPAVAALAGNDNVAFRPAVKHVISKELILYFDKVQAAIMDDDPDEEKTRLRSAALDSVRSDPGLHQLVPYFVSFINNQVTHRLDDLFVLRQMMELTGAILDNPSIFLDPYASSLAAPVLTCLMARKLGGSESSLEGTDALKDQYRLREVAASLLGTIARKYSKTNALLRPKLTRTCLKFFLDPSKSPAVLYGAISGLAAAGGPEAVRILVLPNLKMFDEGILTPLREKGEASHFEYEALVGGIMKAIETLVEGITLPVVADVTELEREGQLVIEFLGRTIGERVARLGNQHLNRGILEVRHLE</sequence>
<dbReference type="CDD" id="cd22931">
    <property type="entry name" value="HFD_TAF6"/>
    <property type="match status" value="1"/>
</dbReference>